<dbReference type="Proteomes" id="UP000245942">
    <property type="component" value="Unassembled WGS sequence"/>
</dbReference>
<protein>
    <submittedName>
        <fullName evidence="2">Uncharacterized protein</fullName>
    </submittedName>
</protein>
<organism evidence="2 3">
    <name type="scientific">Pseudomicrostroma glucosiphilum</name>
    <dbReference type="NCBI Taxonomy" id="1684307"/>
    <lineage>
        <taxon>Eukaryota</taxon>
        <taxon>Fungi</taxon>
        <taxon>Dikarya</taxon>
        <taxon>Basidiomycota</taxon>
        <taxon>Ustilaginomycotina</taxon>
        <taxon>Exobasidiomycetes</taxon>
        <taxon>Microstromatales</taxon>
        <taxon>Microstromatales incertae sedis</taxon>
        <taxon>Pseudomicrostroma</taxon>
    </lineage>
</organism>
<feature type="region of interest" description="Disordered" evidence="1">
    <location>
        <begin position="39"/>
        <end position="59"/>
    </location>
</feature>
<dbReference type="EMBL" id="KZ819336">
    <property type="protein sequence ID" value="PWN18441.1"/>
    <property type="molecule type" value="Genomic_DNA"/>
</dbReference>
<evidence type="ECO:0000313" key="2">
    <source>
        <dbReference type="EMBL" id="PWN18441.1"/>
    </source>
</evidence>
<evidence type="ECO:0000256" key="1">
    <source>
        <dbReference type="SAM" id="MobiDB-lite"/>
    </source>
</evidence>
<proteinExistence type="predicted"/>
<evidence type="ECO:0000313" key="3">
    <source>
        <dbReference type="Proteomes" id="UP000245942"/>
    </source>
</evidence>
<sequence>MCVLRIQRRMWRQGERRGVSRGVRRRNRWSADQASMLVGQRMKRGENEGGRRSRRRDGTTVFAALVTSPSSTSVASPSRPASY</sequence>
<dbReference type="GeneID" id="37017226"/>
<keyword evidence="3" id="KW-1185">Reference proteome</keyword>
<dbReference type="RefSeq" id="XP_025345601.1">
    <property type="nucleotide sequence ID" value="XM_025495492.1"/>
</dbReference>
<dbReference type="AlphaFoldDB" id="A0A316U1S5"/>
<accession>A0A316U1S5</accession>
<gene>
    <name evidence="2" type="ORF">BCV69DRAFT_73625</name>
</gene>
<reference evidence="2 3" key="1">
    <citation type="journal article" date="2018" name="Mol. Biol. Evol.">
        <title>Broad Genomic Sampling Reveals a Smut Pathogenic Ancestry of the Fungal Clade Ustilaginomycotina.</title>
        <authorList>
            <person name="Kijpornyongpan T."/>
            <person name="Mondo S.J."/>
            <person name="Barry K."/>
            <person name="Sandor L."/>
            <person name="Lee J."/>
            <person name="Lipzen A."/>
            <person name="Pangilinan J."/>
            <person name="LaButti K."/>
            <person name="Hainaut M."/>
            <person name="Henrissat B."/>
            <person name="Grigoriev I.V."/>
            <person name="Spatafora J.W."/>
            <person name="Aime M.C."/>
        </authorList>
    </citation>
    <scope>NUCLEOTIDE SEQUENCE [LARGE SCALE GENOMIC DNA]</scope>
    <source>
        <strain evidence="2 3">MCA 4718</strain>
    </source>
</reference>
<name>A0A316U1S5_9BASI</name>